<organism evidence="3 4">
    <name type="scientific">Pristionchus pacificus</name>
    <name type="common">Parasitic nematode worm</name>
    <dbReference type="NCBI Taxonomy" id="54126"/>
    <lineage>
        <taxon>Eukaryota</taxon>
        <taxon>Metazoa</taxon>
        <taxon>Ecdysozoa</taxon>
        <taxon>Nematoda</taxon>
        <taxon>Chromadorea</taxon>
        <taxon>Rhabditida</taxon>
        <taxon>Rhabditina</taxon>
        <taxon>Diplogasteromorpha</taxon>
        <taxon>Diplogasteroidea</taxon>
        <taxon>Neodiplogasteridae</taxon>
        <taxon>Pristionchus</taxon>
    </lineage>
</organism>
<feature type="signal peptide" evidence="2">
    <location>
        <begin position="1"/>
        <end position="15"/>
    </location>
</feature>
<feature type="compositionally biased region" description="Low complexity" evidence="1">
    <location>
        <begin position="526"/>
        <end position="540"/>
    </location>
</feature>
<evidence type="ECO:0000256" key="1">
    <source>
        <dbReference type="SAM" id="MobiDB-lite"/>
    </source>
</evidence>
<keyword evidence="4" id="KW-1185">Reference proteome</keyword>
<gene>
    <name evidence="3" type="primary">WBGene00276692</name>
</gene>
<dbReference type="AlphaFoldDB" id="A0A2A6CF60"/>
<reference evidence="4" key="1">
    <citation type="journal article" date="2008" name="Nat. Genet.">
        <title>The Pristionchus pacificus genome provides a unique perspective on nematode lifestyle and parasitism.</title>
        <authorList>
            <person name="Dieterich C."/>
            <person name="Clifton S.W."/>
            <person name="Schuster L.N."/>
            <person name="Chinwalla A."/>
            <person name="Delehaunty K."/>
            <person name="Dinkelacker I."/>
            <person name="Fulton L."/>
            <person name="Fulton R."/>
            <person name="Godfrey J."/>
            <person name="Minx P."/>
            <person name="Mitreva M."/>
            <person name="Roeseler W."/>
            <person name="Tian H."/>
            <person name="Witte H."/>
            <person name="Yang S.P."/>
            <person name="Wilson R.K."/>
            <person name="Sommer R.J."/>
        </authorList>
    </citation>
    <scope>NUCLEOTIDE SEQUENCE [LARGE SCALE GENOMIC DNA]</scope>
    <source>
        <strain evidence="4">PS312</strain>
    </source>
</reference>
<accession>A0A8R1UTC9</accession>
<keyword evidence="2" id="KW-0732">Signal</keyword>
<feature type="chain" id="PRO_5044241906" evidence="2">
    <location>
        <begin position="16"/>
        <end position="608"/>
    </location>
</feature>
<evidence type="ECO:0000313" key="3">
    <source>
        <dbReference type="EnsemblMetazoa" id="PPA38323.1"/>
    </source>
</evidence>
<feature type="region of interest" description="Disordered" evidence="1">
    <location>
        <begin position="521"/>
        <end position="545"/>
    </location>
</feature>
<dbReference type="InterPro" id="IPR038765">
    <property type="entry name" value="Papain-like_cys_pep_sf"/>
</dbReference>
<dbReference type="OrthoDB" id="6427852at2759"/>
<accession>A0A2A6CF60</accession>
<evidence type="ECO:0000256" key="2">
    <source>
        <dbReference type="SAM" id="SignalP"/>
    </source>
</evidence>
<evidence type="ECO:0000313" key="4">
    <source>
        <dbReference type="Proteomes" id="UP000005239"/>
    </source>
</evidence>
<dbReference type="Gene3D" id="3.40.395.10">
    <property type="entry name" value="Adenoviral Proteinase, Chain A"/>
    <property type="match status" value="1"/>
</dbReference>
<reference evidence="3" key="2">
    <citation type="submission" date="2022-06" db="UniProtKB">
        <authorList>
            <consortium name="EnsemblMetazoa"/>
        </authorList>
    </citation>
    <scope>IDENTIFICATION</scope>
    <source>
        <strain evidence="3">PS312</strain>
    </source>
</reference>
<name>A0A2A6CF60_PRIPA</name>
<sequence>MIFYLLLAGCCLAYASEEWINKEESFVFDQNTLFHLNKENQRSFIMSGWTTPSFSFPTFTAMYKTFNPDEIAGLAHLIELIVFLRQGPMSTRCLVDLIQDINEGIQHTDITTFIQNNCPNLSFLNANTEIAKPSFQWILLTLTRCLPIFQIFLAFFHPTVPTINNKLHTFGLIVNTDSSDKHGTHWLAIVVKHRICHYFDSFGGVPQVQSILAFCQQFDSCHYNREKHQNIQEITCGAYCIFVINEMLVRNKTFRSVVSTFHRIKRDDVFVRKYLVRNFSFHLPSLQRHQKTHAAIPATAAADQQGTENRLICNLEIYKSPADGSISIKSNSRIIRNSEFLQKVLRHTRQAIKVANKSEIGCLVELLFNIHKIALNRSERNVIIKFLPIIRYIGKCRDLEKARDLLLAFSHHFIRIIVQVVFRVQPFVAVTQKEANAIEMEKRLDAILQRKDLDPHLKMRLYQDRLARLVNFRKKNEIKDERSEPLVEEPPPLIDFYSPARQPYIDDFKVIQNYNYQPPLPAIKESTPTRAPRPTLTPSLDWDDDNEALGFSPKNTPITNKKAAKTTRQDRELKNLQLPSYMQPRQTTRRGQKGSGLFANRLYVRAWI</sequence>
<dbReference type="Proteomes" id="UP000005239">
    <property type="component" value="Unassembled WGS sequence"/>
</dbReference>
<protein>
    <submittedName>
        <fullName evidence="3">Uncharacterized protein</fullName>
    </submittedName>
</protein>
<proteinExistence type="predicted"/>
<dbReference type="EnsemblMetazoa" id="PPA38323.1">
    <property type="protein sequence ID" value="PPA38323.1"/>
    <property type="gene ID" value="WBGene00276692"/>
</dbReference>
<dbReference type="SUPFAM" id="SSF54001">
    <property type="entry name" value="Cysteine proteinases"/>
    <property type="match status" value="1"/>
</dbReference>